<dbReference type="OMA" id="TCKNTSK"/>
<keyword evidence="3" id="KW-1185">Reference proteome</keyword>
<name>A0A8T2RNJ3_CERRI</name>
<dbReference type="AlphaFoldDB" id="A0A8T2RNJ3"/>
<evidence type="ECO:0000313" key="2">
    <source>
        <dbReference type="EMBL" id="KAH7297023.1"/>
    </source>
</evidence>
<feature type="chain" id="PRO_5035876246" evidence="1">
    <location>
        <begin position="28"/>
        <end position="122"/>
    </location>
</feature>
<proteinExistence type="predicted"/>
<accession>A0A8T2RNJ3</accession>
<keyword evidence="1" id="KW-0732">Signal</keyword>
<evidence type="ECO:0000313" key="3">
    <source>
        <dbReference type="Proteomes" id="UP000825935"/>
    </source>
</evidence>
<reference evidence="2" key="1">
    <citation type="submission" date="2021-08" db="EMBL/GenBank/DDBJ databases">
        <title>WGS assembly of Ceratopteris richardii.</title>
        <authorList>
            <person name="Marchant D.B."/>
            <person name="Chen G."/>
            <person name="Jenkins J."/>
            <person name="Shu S."/>
            <person name="Leebens-Mack J."/>
            <person name="Grimwood J."/>
            <person name="Schmutz J."/>
            <person name="Soltis P."/>
            <person name="Soltis D."/>
            <person name="Chen Z.-H."/>
        </authorList>
    </citation>
    <scope>NUCLEOTIDE SEQUENCE</scope>
    <source>
        <strain evidence="2">Whitten #5841</strain>
        <tissue evidence="2">Leaf</tissue>
    </source>
</reference>
<gene>
    <name evidence="2" type="ORF">KP509_26G049700</name>
</gene>
<dbReference type="EMBL" id="CM035431">
    <property type="protein sequence ID" value="KAH7297023.1"/>
    <property type="molecule type" value="Genomic_DNA"/>
</dbReference>
<comment type="caution">
    <text evidence="2">The sequence shown here is derived from an EMBL/GenBank/DDBJ whole genome shotgun (WGS) entry which is preliminary data.</text>
</comment>
<sequence length="122" mass="12966">MALSRQAAAFLLSALMVMGVFSRVAHADCEVQNKSGKKIIAVPVDIDVDIVIDIGAVVSLPLSKQKCYFKNPESGNKKGPFELKDGGIYVIVDGLVHGTVDIYLGGLVLGILQLIVKICIAL</sequence>
<evidence type="ECO:0000256" key="1">
    <source>
        <dbReference type="SAM" id="SignalP"/>
    </source>
</evidence>
<dbReference type="Proteomes" id="UP000825935">
    <property type="component" value="Chromosome 26"/>
</dbReference>
<feature type="signal peptide" evidence="1">
    <location>
        <begin position="1"/>
        <end position="27"/>
    </location>
</feature>
<organism evidence="2 3">
    <name type="scientific">Ceratopteris richardii</name>
    <name type="common">Triangle waterfern</name>
    <dbReference type="NCBI Taxonomy" id="49495"/>
    <lineage>
        <taxon>Eukaryota</taxon>
        <taxon>Viridiplantae</taxon>
        <taxon>Streptophyta</taxon>
        <taxon>Embryophyta</taxon>
        <taxon>Tracheophyta</taxon>
        <taxon>Polypodiopsida</taxon>
        <taxon>Polypodiidae</taxon>
        <taxon>Polypodiales</taxon>
        <taxon>Pteridineae</taxon>
        <taxon>Pteridaceae</taxon>
        <taxon>Parkerioideae</taxon>
        <taxon>Ceratopteris</taxon>
    </lineage>
</organism>
<protein>
    <submittedName>
        <fullName evidence="2">Uncharacterized protein</fullName>
    </submittedName>
</protein>